<evidence type="ECO:0000313" key="3">
    <source>
        <dbReference type="EMBL" id="GAA0547697.1"/>
    </source>
</evidence>
<dbReference type="Gene3D" id="3.30.530.20">
    <property type="match status" value="1"/>
</dbReference>
<dbReference type="SUPFAM" id="SSF55961">
    <property type="entry name" value="Bet v1-like"/>
    <property type="match status" value="1"/>
</dbReference>
<accession>A0ABN1DMV0</accession>
<sequence length="148" mass="16772">MQNVIQRELTINASAERIYNAIADAQQVVKWFPEAVSGEYREGGQAIMSFGDIGQSSIYIEAMTPYRYFAYRWVPGSNHFVGDVRTVPNTLVEFRIEELASGGCKVSLTETGFADLPMDIAEVSYGQNCRGWDFMLQRLQQYFSTETK</sequence>
<gene>
    <name evidence="3" type="ORF">GCM10009098_14110</name>
</gene>
<dbReference type="Pfam" id="PF08327">
    <property type="entry name" value="AHSA1"/>
    <property type="match status" value="1"/>
</dbReference>
<proteinExistence type="inferred from homology"/>
<name>A0ABN1DMV0_9GAMM</name>
<comment type="caution">
    <text evidence="3">The sequence shown here is derived from an EMBL/GenBank/DDBJ whole genome shotgun (WGS) entry which is preliminary data.</text>
</comment>
<feature type="domain" description="Activator of Hsp90 ATPase homologue 1/2-like C-terminal" evidence="2">
    <location>
        <begin position="12"/>
        <end position="143"/>
    </location>
</feature>
<dbReference type="Proteomes" id="UP001501169">
    <property type="component" value="Unassembled WGS sequence"/>
</dbReference>
<protein>
    <recommendedName>
        <fullName evidence="2">Activator of Hsp90 ATPase homologue 1/2-like C-terminal domain-containing protein</fullName>
    </recommendedName>
</protein>
<reference evidence="3 4" key="1">
    <citation type="journal article" date="2019" name="Int. J. Syst. Evol. Microbiol.">
        <title>The Global Catalogue of Microorganisms (GCM) 10K type strain sequencing project: providing services to taxonomists for standard genome sequencing and annotation.</title>
        <authorList>
            <consortium name="The Broad Institute Genomics Platform"/>
            <consortium name="The Broad Institute Genome Sequencing Center for Infectious Disease"/>
            <person name="Wu L."/>
            <person name="Ma J."/>
        </authorList>
    </citation>
    <scope>NUCLEOTIDE SEQUENCE [LARGE SCALE GENOMIC DNA]</scope>
    <source>
        <strain evidence="3 4">JCM 14331</strain>
    </source>
</reference>
<dbReference type="InterPro" id="IPR023393">
    <property type="entry name" value="START-like_dom_sf"/>
</dbReference>
<keyword evidence="4" id="KW-1185">Reference proteome</keyword>
<evidence type="ECO:0000256" key="1">
    <source>
        <dbReference type="ARBA" id="ARBA00006817"/>
    </source>
</evidence>
<dbReference type="RefSeq" id="WP_134052819.1">
    <property type="nucleotide sequence ID" value="NZ_BAAAEO010000002.1"/>
</dbReference>
<dbReference type="EMBL" id="BAAAEO010000002">
    <property type="protein sequence ID" value="GAA0547697.1"/>
    <property type="molecule type" value="Genomic_DNA"/>
</dbReference>
<evidence type="ECO:0000313" key="4">
    <source>
        <dbReference type="Proteomes" id="UP001501169"/>
    </source>
</evidence>
<dbReference type="InterPro" id="IPR013538">
    <property type="entry name" value="ASHA1/2-like_C"/>
</dbReference>
<comment type="similarity">
    <text evidence="1">Belongs to the AHA1 family.</text>
</comment>
<organism evidence="3 4">
    <name type="scientific">Rheinheimera aquimaris</name>
    <dbReference type="NCBI Taxonomy" id="412437"/>
    <lineage>
        <taxon>Bacteria</taxon>
        <taxon>Pseudomonadati</taxon>
        <taxon>Pseudomonadota</taxon>
        <taxon>Gammaproteobacteria</taxon>
        <taxon>Chromatiales</taxon>
        <taxon>Chromatiaceae</taxon>
        <taxon>Rheinheimera</taxon>
    </lineage>
</organism>
<evidence type="ECO:0000259" key="2">
    <source>
        <dbReference type="Pfam" id="PF08327"/>
    </source>
</evidence>